<proteinExistence type="predicted"/>
<gene>
    <name evidence="1" type="ORF">CLUMA_CG019828</name>
</gene>
<name>A0A1J1J2I2_9DIPT</name>
<sequence length="117" mass="13474">MGPMVNRMMNEKSDFQENAPLRYSIGSFRAAAAADGAEQIHKFIIFRCRLMLSFLIHFKKITSFSCRFFTSDMGDFMTNFQSLPLISGMNNMKSKVAPYSLLEEFFFNFKTPPLTVE</sequence>
<accession>A0A1J1J2I2</accession>
<dbReference type="Proteomes" id="UP000183832">
    <property type="component" value="Unassembled WGS sequence"/>
</dbReference>
<protein>
    <submittedName>
        <fullName evidence="1">CLUMA_CG019828, isoform A</fullName>
    </submittedName>
</protein>
<dbReference type="EMBL" id="CVRI01000067">
    <property type="protein sequence ID" value="CRL06560.1"/>
    <property type="molecule type" value="Genomic_DNA"/>
</dbReference>
<evidence type="ECO:0000313" key="2">
    <source>
        <dbReference type="Proteomes" id="UP000183832"/>
    </source>
</evidence>
<dbReference type="AlphaFoldDB" id="A0A1J1J2I2"/>
<organism evidence="1 2">
    <name type="scientific">Clunio marinus</name>
    <dbReference type="NCBI Taxonomy" id="568069"/>
    <lineage>
        <taxon>Eukaryota</taxon>
        <taxon>Metazoa</taxon>
        <taxon>Ecdysozoa</taxon>
        <taxon>Arthropoda</taxon>
        <taxon>Hexapoda</taxon>
        <taxon>Insecta</taxon>
        <taxon>Pterygota</taxon>
        <taxon>Neoptera</taxon>
        <taxon>Endopterygota</taxon>
        <taxon>Diptera</taxon>
        <taxon>Nematocera</taxon>
        <taxon>Chironomoidea</taxon>
        <taxon>Chironomidae</taxon>
        <taxon>Clunio</taxon>
    </lineage>
</organism>
<reference evidence="1 2" key="1">
    <citation type="submission" date="2015-04" db="EMBL/GenBank/DDBJ databases">
        <authorList>
            <person name="Syromyatnikov M.Y."/>
            <person name="Popov V.N."/>
        </authorList>
    </citation>
    <scope>NUCLEOTIDE SEQUENCE [LARGE SCALE GENOMIC DNA]</scope>
</reference>
<keyword evidence="2" id="KW-1185">Reference proteome</keyword>
<evidence type="ECO:0000313" key="1">
    <source>
        <dbReference type="EMBL" id="CRL06560.1"/>
    </source>
</evidence>